<organism evidence="1 2">
    <name type="scientific">Pluteus cervinus</name>
    <dbReference type="NCBI Taxonomy" id="181527"/>
    <lineage>
        <taxon>Eukaryota</taxon>
        <taxon>Fungi</taxon>
        <taxon>Dikarya</taxon>
        <taxon>Basidiomycota</taxon>
        <taxon>Agaricomycotina</taxon>
        <taxon>Agaricomycetes</taxon>
        <taxon>Agaricomycetidae</taxon>
        <taxon>Agaricales</taxon>
        <taxon>Pluteineae</taxon>
        <taxon>Pluteaceae</taxon>
        <taxon>Pluteus</taxon>
    </lineage>
</organism>
<reference evidence="1 2" key="1">
    <citation type="journal article" date="2019" name="Nat. Ecol. Evol.">
        <title>Megaphylogeny resolves global patterns of mushroom evolution.</title>
        <authorList>
            <person name="Varga T."/>
            <person name="Krizsan K."/>
            <person name="Foldi C."/>
            <person name="Dima B."/>
            <person name="Sanchez-Garcia M."/>
            <person name="Sanchez-Ramirez S."/>
            <person name="Szollosi G.J."/>
            <person name="Szarkandi J.G."/>
            <person name="Papp V."/>
            <person name="Albert L."/>
            <person name="Andreopoulos W."/>
            <person name="Angelini C."/>
            <person name="Antonin V."/>
            <person name="Barry K.W."/>
            <person name="Bougher N.L."/>
            <person name="Buchanan P."/>
            <person name="Buyck B."/>
            <person name="Bense V."/>
            <person name="Catcheside P."/>
            <person name="Chovatia M."/>
            <person name="Cooper J."/>
            <person name="Damon W."/>
            <person name="Desjardin D."/>
            <person name="Finy P."/>
            <person name="Geml J."/>
            <person name="Haridas S."/>
            <person name="Hughes K."/>
            <person name="Justo A."/>
            <person name="Karasinski D."/>
            <person name="Kautmanova I."/>
            <person name="Kiss B."/>
            <person name="Kocsube S."/>
            <person name="Kotiranta H."/>
            <person name="LaButti K.M."/>
            <person name="Lechner B.E."/>
            <person name="Liimatainen K."/>
            <person name="Lipzen A."/>
            <person name="Lukacs Z."/>
            <person name="Mihaltcheva S."/>
            <person name="Morgado L.N."/>
            <person name="Niskanen T."/>
            <person name="Noordeloos M.E."/>
            <person name="Ohm R.A."/>
            <person name="Ortiz-Santana B."/>
            <person name="Ovrebo C."/>
            <person name="Racz N."/>
            <person name="Riley R."/>
            <person name="Savchenko A."/>
            <person name="Shiryaev A."/>
            <person name="Soop K."/>
            <person name="Spirin V."/>
            <person name="Szebenyi C."/>
            <person name="Tomsovsky M."/>
            <person name="Tulloss R.E."/>
            <person name="Uehling J."/>
            <person name="Grigoriev I.V."/>
            <person name="Vagvolgyi C."/>
            <person name="Papp T."/>
            <person name="Martin F.M."/>
            <person name="Miettinen O."/>
            <person name="Hibbett D.S."/>
            <person name="Nagy L.G."/>
        </authorList>
    </citation>
    <scope>NUCLEOTIDE SEQUENCE [LARGE SCALE GENOMIC DNA]</scope>
    <source>
        <strain evidence="1 2">NL-1719</strain>
    </source>
</reference>
<accession>A0ACD3AFH4</accession>
<keyword evidence="2" id="KW-1185">Reference proteome</keyword>
<sequence length="195" mass="22061">MDNLRRRVPFTISESAEDHEEALILDEQEQEAIIESLRKENVESNQQYLLFAYVLLGLSTFLQVISFFGSSERNPILNVFPTNQTGGISIPLSRVFTLVSLIIHFDLLRSIYPDEQGSTTLLDVSVPTTPIYISYCITTIPTILSLSLSCPWQTTTWWSVPIVMTFLTHFVKESIRQGRSLLSELESKKYVAPGA</sequence>
<evidence type="ECO:0000313" key="1">
    <source>
        <dbReference type="EMBL" id="TFK64643.1"/>
    </source>
</evidence>
<dbReference type="EMBL" id="ML208467">
    <property type="protein sequence ID" value="TFK64643.1"/>
    <property type="molecule type" value="Genomic_DNA"/>
</dbReference>
<evidence type="ECO:0000313" key="2">
    <source>
        <dbReference type="Proteomes" id="UP000308600"/>
    </source>
</evidence>
<name>A0ACD3AFH4_9AGAR</name>
<proteinExistence type="predicted"/>
<gene>
    <name evidence="1" type="ORF">BDN72DRAFT_846410</name>
</gene>
<protein>
    <submittedName>
        <fullName evidence="1">Uncharacterized protein</fullName>
    </submittedName>
</protein>
<dbReference type="Proteomes" id="UP000308600">
    <property type="component" value="Unassembled WGS sequence"/>
</dbReference>